<dbReference type="Proteomes" id="UP000789738">
    <property type="component" value="Unassembled WGS sequence"/>
</dbReference>
<dbReference type="GeneID" id="68876686"/>
<gene>
    <name evidence="6" type="primary">yybR_1</name>
    <name evidence="5" type="synonym">yybR</name>
    <name evidence="5" type="ORF">CNEO_44262</name>
    <name evidence="6" type="ORF">CNEONATNEC25_01339</name>
</gene>
<proteinExistence type="predicted"/>
<keyword evidence="3" id="KW-0804">Transcription</keyword>
<reference evidence="6 7" key="1">
    <citation type="submission" date="2018-06" db="EMBL/GenBank/DDBJ databases">
        <authorList>
            <consortium name="IHU Genomes"/>
        </authorList>
    </citation>
    <scope>NUCLEOTIDE SEQUENCE [LARGE SCALE GENOMIC DNA]</scope>
    <source>
        <strain evidence="6 7">NEC25</strain>
    </source>
</reference>
<evidence type="ECO:0000313" key="7">
    <source>
        <dbReference type="Proteomes" id="UP000431451"/>
    </source>
</evidence>
<feature type="domain" description="HTH hxlR-type" evidence="4">
    <location>
        <begin position="8"/>
        <end position="107"/>
    </location>
</feature>
<dbReference type="PROSITE" id="PS51118">
    <property type="entry name" value="HTH_HXLR"/>
    <property type="match status" value="1"/>
</dbReference>
<dbReference type="Gene3D" id="1.10.10.10">
    <property type="entry name" value="Winged helix-like DNA-binding domain superfamily/Winged helix DNA-binding domain"/>
    <property type="match status" value="1"/>
</dbReference>
<organism evidence="6 7">
    <name type="scientific">Clostridium neonatale</name>
    <dbReference type="NCBI Taxonomy" id="137838"/>
    <lineage>
        <taxon>Bacteria</taxon>
        <taxon>Bacillati</taxon>
        <taxon>Bacillota</taxon>
        <taxon>Clostridia</taxon>
        <taxon>Eubacteriales</taxon>
        <taxon>Clostridiaceae</taxon>
        <taxon>Clostridium</taxon>
    </lineage>
</organism>
<evidence type="ECO:0000256" key="3">
    <source>
        <dbReference type="ARBA" id="ARBA00023163"/>
    </source>
</evidence>
<dbReference type="Pfam" id="PF01638">
    <property type="entry name" value="HxlR"/>
    <property type="match status" value="1"/>
</dbReference>
<sequence length="109" mass="12661">MDKQYDNCPVSYALSMLNGKWKLPIIWNLTQQESIRFNELQRSLNGISNIMLSKSLQELENDKIVSRMQYNSIPPRVEYSLTDLGHSLQPVLMMLGEWGDMVKKEHCAE</sequence>
<dbReference type="EMBL" id="CAKJVE010000004">
    <property type="protein sequence ID" value="CAG9709570.1"/>
    <property type="molecule type" value="Genomic_DNA"/>
</dbReference>
<evidence type="ECO:0000256" key="2">
    <source>
        <dbReference type="ARBA" id="ARBA00023125"/>
    </source>
</evidence>
<dbReference type="InterPro" id="IPR036390">
    <property type="entry name" value="WH_DNA-bd_sf"/>
</dbReference>
<keyword evidence="1" id="KW-0805">Transcription regulation</keyword>
<dbReference type="PANTHER" id="PTHR33204:SF29">
    <property type="entry name" value="TRANSCRIPTIONAL REGULATOR"/>
    <property type="match status" value="1"/>
</dbReference>
<dbReference type="Proteomes" id="UP000431451">
    <property type="component" value="Unassembled WGS sequence"/>
</dbReference>
<dbReference type="AlphaFoldDB" id="A0A650M7N2"/>
<dbReference type="GO" id="GO:0003677">
    <property type="term" value="F:DNA binding"/>
    <property type="evidence" value="ECO:0007669"/>
    <property type="project" value="UniProtKB-KW"/>
</dbReference>
<dbReference type="PANTHER" id="PTHR33204">
    <property type="entry name" value="TRANSCRIPTIONAL REGULATOR, MARR FAMILY"/>
    <property type="match status" value="1"/>
</dbReference>
<dbReference type="RefSeq" id="WP_159115936.1">
    <property type="nucleotide sequence ID" value="NZ_CAKJVD010000025.1"/>
</dbReference>
<dbReference type="InterPro" id="IPR002577">
    <property type="entry name" value="HTH_HxlR"/>
</dbReference>
<reference evidence="5" key="2">
    <citation type="submission" date="2021-10" db="EMBL/GenBank/DDBJ databases">
        <authorList>
            <person name="Mesa V."/>
        </authorList>
    </citation>
    <scope>NUCLEOTIDE SEQUENCE</scope>
    <source>
        <strain evidence="5">CC3_PB</strain>
    </source>
</reference>
<protein>
    <submittedName>
        <fullName evidence="5 6">HTH-type transcriptional regulator YybR</fullName>
    </submittedName>
</protein>
<keyword evidence="2" id="KW-0238">DNA-binding</keyword>
<evidence type="ECO:0000259" key="4">
    <source>
        <dbReference type="PROSITE" id="PS51118"/>
    </source>
</evidence>
<name>A0A650M7N2_9CLOT</name>
<evidence type="ECO:0000313" key="5">
    <source>
        <dbReference type="EMBL" id="CAG9709570.1"/>
    </source>
</evidence>
<dbReference type="SUPFAM" id="SSF46785">
    <property type="entry name" value="Winged helix' DNA-binding domain"/>
    <property type="match status" value="1"/>
</dbReference>
<accession>A0A650M7N2</accession>
<dbReference type="EMBL" id="UWJD01000001">
    <property type="protein sequence ID" value="VCT83742.1"/>
    <property type="molecule type" value="Genomic_DNA"/>
</dbReference>
<dbReference type="InterPro" id="IPR036388">
    <property type="entry name" value="WH-like_DNA-bd_sf"/>
</dbReference>
<evidence type="ECO:0000313" key="6">
    <source>
        <dbReference type="EMBL" id="VCT83742.1"/>
    </source>
</evidence>
<evidence type="ECO:0000256" key="1">
    <source>
        <dbReference type="ARBA" id="ARBA00023015"/>
    </source>
</evidence>